<feature type="compositionally biased region" description="Acidic residues" evidence="5">
    <location>
        <begin position="60"/>
        <end position="74"/>
    </location>
</feature>
<reference evidence="8" key="2">
    <citation type="submission" date="2025-08" db="UniProtKB">
        <authorList>
            <consortium name="RefSeq"/>
        </authorList>
    </citation>
    <scope>IDENTIFICATION</scope>
    <source>
        <tissue evidence="8">Leaves</tissue>
    </source>
</reference>
<name>A0A6P6WAN5_COFAR</name>
<feature type="domain" description="Protein EARLY FLOWERING 4" evidence="6">
    <location>
        <begin position="74"/>
        <end position="152"/>
    </location>
</feature>
<evidence type="ECO:0000256" key="1">
    <source>
        <dbReference type="ARBA" id="ARBA00004123"/>
    </source>
</evidence>
<dbReference type="InterPro" id="IPR009741">
    <property type="entry name" value="EARLY_FLOWERING_4_dom"/>
</dbReference>
<comment type="subcellular location">
    <subcellularLocation>
        <location evidence="1">Nucleus</location>
    </subcellularLocation>
</comment>
<evidence type="ECO:0000256" key="4">
    <source>
        <dbReference type="ARBA" id="ARBA00023242"/>
    </source>
</evidence>
<dbReference type="GO" id="GO:0005634">
    <property type="term" value="C:nucleus"/>
    <property type="evidence" value="ECO:0007669"/>
    <property type="project" value="UniProtKB-SubCell"/>
</dbReference>
<keyword evidence="4" id="KW-0539">Nucleus</keyword>
<organism evidence="7 8">
    <name type="scientific">Coffea arabica</name>
    <name type="common">Arabian coffee</name>
    <dbReference type="NCBI Taxonomy" id="13443"/>
    <lineage>
        <taxon>Eukaryota</taxon>
        <taxon>Viridiplantae</taxon>
        <taxon>Streptophyta</taxon>
        <taxon>Embryophyta</taxon>
        <taxon>Tracheophyta</taxon>
        <taxon>Spermatophyta</taxon>
        <taxon>Magnoliopsida</taxon>
        <taxon>eudicotyledons</taxon>
        <taxon>Gunneridae</taxon>
        <taxon>Pentapetalae</taxon>
        <taxon>asterids</taxon>
        <taxon>lamiids</taxon>
        <taxon>Gentianales</taxon>
        <taxon>Rubiaceae</taxon>
        <taxon>Ixoroideae</taxon>
        <taxon>Gardenieae complex</taxon>
        <taxon>Bertiereae - Coffeeae clade</taxon>
        <taxon>Coffeeae</taxon>
        <taxon>Coffea</taxon>
    </lineage>
</organism>
<accession>A0A6P6WAN5</accession>
<keyword evidence="3" id="KW-0090">Biological rhythms</keyword>
<gene>
    <name evidence="8" type="primary">LOC113730580</name>
</gene>
<comment type="similarity">
    <text evidence="2">Belongs to the EARLY FLOWERING 4 family.</text>
</comment>
<evidence type="ECO:0000256" key="5">
    <source>
        <dbReference type="SAM" id="MobiDB-lite"/>
    </source>
</evidence>
<evidence type="ECO:0000259" key="6">
    <source>
        <dbReference type="Pfam" id="PF07011"/>
    </source>
</evidence>
<feature type="region of interest" description="Disordered" evidence="5">
    <location>
        <begin position="51"/>
        <end position="74"/>
    </location>
</feature>
<dbReference type="GO" id="GO:0042753">
    <property type="term" value="P:positive regulation of circadian rhythm"/>
    <property type="evidence" value="ECO:0007669"/>
    <property type="project" value="InterPro"/>
</dbReference>
<evidence type="ECO:0000313" key="7">
    <source>
        <dbReference type="Proteomes" id="UP001652660"/>
    </source>
</evidence>
<evidence type="ECO:0000256" key="3">
    <source>
        <dbReference type="ARBA" id="ARBA00023108"/>
    </source>
</evidence>
<dbReference type="GeneID" id="113730580"/>
<protein>
    <submittedName>
        <fullName evidence="8">Protein ELF4-LIKE 1-like</fullName>
    </submittedName>
</protein>
<dbReference type="Pfam" id="PF07011">
    <property type="entry name" value="Elf4"/>
    <property type="match status" value="1"/>
</dbReference>
<evidence type="ECO:0000313" key="8">
    <source>
        <dbReference type="RefSeq" id="XP_027111147.1"/>
    </source>
</evidence>
<dbReference type="GO" id="GO:0009649">
    <property type="term" value="P:entrainment of circadian clock"/>
    <property type="evidence" value="ECO:0007669"/>
    <property type="project" value="TreeGrafter"/>
</dbReference>
<dbReference type="PANTHER" id="PTHR33469:SF40">
    <property type="entry name" value="PROTEIN EARLY FLOWERING 4-LIKE"/>
    <property type="match status" value="1"/>
</dbReference>
<dbReference type="InterPro" id="IPR040462">
    <property type="entry name" value="EARLY_FLOWERING_4"/>
</dbReference>
<dbReference type="RefSeq" id="XP_027111147.1">
    <property type="nucleotide sequence ID" value="XM_027255346.2"/>
</dbReference>
<dbReference type="AlphaFoldDB" id="A0A6P6WAN5"/>
<dbReference type="PANTHER" id="PTHR33469">
    <property type="entry name" value="PROTEIN ELF4-LIKE 4"/>
    <property type="match status" value="1"/>
</dbReference>
<reference evidence="7" key="1">
    <citation type="journal article" date="2025" name="Foods">
        <title>Unveiling the Microbial Signatures of Arabica Coffee Cherries: Insights into Ripeness Specific Diversity, Functional Traits, and Implications for Quality and Safety.</title>
        <authorList>
            <consortium name="RefSeq"/>
            <person name="Tenea G.N."/>
            <person name="Cifuentes V."/>
            <person name="Reyes P."/>
            <person name="Cevallos-Vallejos M."/>
        </authorList>
    </citation>
    <scope>NUCLEOTIDE SEQUENCE [LARGE SCALE GENOMIC DNA]</scope>
</reference>
<dbReference type="OrthoDB" id="1895690at2759"/>
<sequence length="167" mass="18900">MIILRDVTEKNRVVKGRGLDRSMEDTSKSLKKHYQFSRAVKRRFGRRGRVGEKKIGDKHDEDDDENEDEEDEGCDVQAWETLSKSFNDVQSVLDHNRVLIKQVNENHQSKVADNLVKNVALIQEINGNISKVMGIYSDLSVNFSSIVQQRQALSKSCGDTSNSSSNS</sequence>
<dbReference type="Proteomes" id="UP001652660">
    <property type="component" value="Chromosome 1c"/>
</dbReference>
<dbReference type="GO" id="GO:0048511">
    <property type="term" value="P:rhythmic process"/>
    <property type="evidence" value="ECO:0007669"/>
    <property type="project" value="UniProtKB-KW"/>
</dbReference>
<proteinExistence type="inferred from homology"/>
<keyword evidence="7" id="KW-1185">Reference proteome</keyword>
<evidence type="ECO:0000256" key="2">
    <source>
        <dbReference type="ARBA" id="ARBA00009514"/>
    </source>
</evidence>